<evidence type="ECO:0000256" key="8">
    <source>
        <dbReference type="SAM" id="Phobius"/>
    </source>
</evidence>
<organism evidence="10 11">
    <name type="scientific">Sneathiella marina</name>
    <dbReference type="NCBI Taxonomy" id="2950108"/>
    <lineage>
        <taxon>Bacteria</taxon>
        <taxon>Pseudomonadati</taxon>
        <taxon>Pseudomonadota</taxon>
        <taxon>Alphaproteobacteria</taxon>
        <taxon>Sneathiellales</taxon>
        <taxon>Sneathiellaceae</taxon>
        <taxon>Sneathiella</taxon>
    </lineage>
</organism>
<evidence type="ECO:0000256" key="5">
    <source>
        <dbReference type="ARBA" id="ARBA00022989"/>
    </source>
</evidence>
<keyword evidence="4 8" id="KW-0812">Transmembrane</keyword>
<evidence type="ECO:0000256" key="6">
    <source>
        <dbReference type="ARBA" id="ARBA00023136"/>
    </source>
</evidence>
<dbReference type="InterPro" id="IPR050330">
    <property type="entry name" value="Bact_OuterMem_StrucFunc"/>
</dbReference>
<evidence type="ECO:0000256" key="7">
    <source>
        <dbReference type="PROSITE-ProRule" id="PRU00473"/>
    </source>
</evidence>
<dbReference type="EMBL" id="CP098747">
    <property type="protein sequence ID" value="USG59828.1"/>
    <property type="molecule type" value="Genomic_DNA"/>
</dbReference>
<dbReference type="SUPFAM" id="SSF103088">
    <property type="entry name" value="OmpA-like"/>
    <property type="match status" value="1"/>
</dbReference>
<dbReference type="RefSeq" id="WP_251932598.1">
    <property type="nucleotide sequence ID" value="NZ_CP098747.1"/>
</dbReference>
<keyword evidence="3" id="KW-1003">Cell membrane</keyword>
<dbReference type="Pfam" id="PF13677">
    <property type="entry name" value="MotB_plug"/>
    <property type="match status" value="1"/>
</dbReference>
<comment type="similarity">
    <text evidence="2">Belongs to the MotB family.</text>
</comment>
<dbReference type="InterPro" id="IPR036737">
    <property type="entry name" value="OmpA-like_sf"/>
</dbReference>
<evidence type="ECO:0000256" key="1">
    <source>
        <dbReference type="ARBA" id="ARBA00004162"/>
    </source>
</evidence>
<sequence>MTPFFTDKMETNKPSTIWMTSLADLLALLLAFFVLMFSMSEIKVDRWQTVTETLGNKISDDNDLVTKTGAAEKNMAMIREPKAIDLAYLEHVLNGKKQQSPLLASIEIFKAEEKLVVSLAGSEFFQPGTEIESENMIEVVYLLGNTLRHIANRVEVYGHTDPDPITSPTAKYKSNWALSVARALSVANALKNSGYGYSIRAFGMADSRFNELSQITDKDQKYSLARRVDIVIQEAAGQGR</sequence>
<name>A0ABY4W174_9PROT</name>
<feature type="domain" description="OmpA-like" evidence="9">
    <location>
        <begin position="112"/>
        <end position="236"/>
    </location>
</feature>
<evidence type="ECO:0000313" key="10">
    <source>
        <dbReference type="EMBL" id="USG59828.1"/>
    </source>
</evidence>
<keyword evidence="11" id="KW-1185">Reference proteome</keyword>
<dbReference type="InterPro" id="IPR025713">
    <property type="entry name" value="MotB-like_N_dom"/>
</dbReference>
<proteinExistence type="inferred from homology"/>
<gene>
    <name evidence="10" type="ORF">NBZ79_11635</name>
</gene>
<evidence type="ECO:0000256" key="2">
    <source>
        <dbReference type="ARBA" id="ARBA00008914"/>
    </source>
</evidence>
<accession>A0ABY4W174</accession>
<dbReference type="InterPro" id="IPR006665">
    <property type="entry name" value="OmpA-like"/>
</dbReference>
<protein>
    <submittedName>
        <fullName evidence="10">OmpA family protein</fullName>
    </submittedName>
</protein>
<keyword evidence="6 7" id="KW-0472">Membrane</keyword>
<dbReference type="Pfam" id="PF00691">
    <property type="entry name" value="OmpA"/>
    <property type="match status" value="1"/>
</dbReference>
<dbReference type="Gene3D" id="3.30.1330.60">
    <property type="entry name" value="OmpA-like domain"/>
    <property type="match status" value="1"/>
</dbReference>
<evidence type="ECO:0000259" key="9">
    <source>
        <dbReference type="PROSITE" id="PS51123"/>
    </source>
</evidence>
<feature type="transmembrane region" description="Helical" evidence="8">
    <location>
        <begin position="16"/>
        <end position="37"/>
    </location>
</feature>
<evidence type="ECO:0000313" key="11">
    <source>
        <dbReference type="Proteomes" id="UP001056291"/>
    </source>
</evidence>
<dbReference type="PANTHER" id="PTHR30329">
    <property type="entry name" value="STATOR ELEMENT OF FLAGELLAR MOTOR COMPLEX"/>
    <property type="match status" value="1"/>
</dbReference>
<dbReference type="PANTHER" id="PTHR30329:SF21">
    <property type="entry name" value="LIPOPROTEIN YIAD-RELATED"/>
    <property type="match status" value="1"/>
</dbReference>
<keyword evidence="5 8" id="KW-1133">Transmembrane helix</keyword>
<dbReference type="PROSITE" id="PS51123">
    <property type="entry name" value="OMPA_2"/>
    <property type="match status" value="1"/>
</dbReference>
<reference evidence="10" key="1">
    <citation type="submission" date="2022-06" db="EMBL/GenBank/DDBJ databases">
        <title>Sneathiella actinostolidae sp. nov., isolated from a sea anemonein the Western Pacific Ocean.</title>
        <authorList>
            <person name="Wei M.J."/>
        </authorList>
    </citation>
    <scope>NUCLEOTIDE SEQUENCE</scope>
    <source>
        <strain evidence="10">PHK-P5</strain>
    </source>
</reference>
<evidence type="ECO:0000256" key="4">
    <source>
        <dbReference type="ARBA" id="ARBA00022692"/>
    </source>
</evidence>
<comment type="subcellular location">
    <subcellularLocation>
        <location evidence="1">Cell membrane</location>
        <topology evidence="1">Single-pass membrane protein</topology>
    </subcellularLocation>
</comment>
<evidence type="ECO:0000256" key="3">
    <source>
        <dbReference type="ARBA" id="ARBA00022475"/>
    </source>
</evidence>
<dbReference type="Proteomes" id="UP001056291">
    <property type="component" value="Chromosome"/>
</dbReference>